<dbReference type="GO" id="GO:0044550">
    <property type="term" value="P:secondary metabolite biosynthetic process"/>
    <property type="evidence" value="ECO:0007669"/>
    <property type="project" value="TreeGrafter"/>
</dbReference>
<dbReference type="InterPro" id="IPR009081">
    <property type="entry name" value="PP-bd_ACP"/>
</dbReference>
<dbReference type="GO" id="GO:0043041">
    <property type="term" value="P:amino acid activation for nonribosomal peptide biosynthetic process"/>
    <property type="evidence" value="ECO:0007669"/>
    <property type="project" value="TreeGrafter"/>
</dbReference>
<evidence type="ECO:0000256" key="1">
    <source>
        <dbReference type="ARBA" id="ARBA00022450"/>
    </source>
</evidence>
<dbReference type="InterPro" id="IPR010071">
    <property type="entry name" value="AA_adenyl_dom"/>
</dbReference>
<dbReference type="InterPro" id="IPR045851">
    <property type="entry name" value="AMP-bd_C_sf"/>
</dbReference>
<dbReference type="GO" id="GO:0031177">
    <property type="term" value="F:phosphopantetheine binding"/>
    <property type="evidence" value="ECO:0007669"/>
    <property type="project" value="InterPro"/>
</dbReference>
<dbReference type="SUPFAM" id="SSF47336">
    <property type="entry name" value="ACP-like"/>
    <property type="match status" value="1"/>
</dbReference>
<organism evidence="4 5">
    <name type="scientific">Synoicihabitans lomoniglobus</name>
    <dbReference type="NCBI Taxonomy" id="2909285"/>
    <lineage>
        <taxon>Bacteria</taxon>
        <taxon>Pseudomonadati</taxon>
        <taxon>Verrucomicrobiota</taxon>
        <taxon>Opitutia</taxon>
        <taxon>Opitutales</taxon>
        <taxon>Opitutaceae</taxon>
        <taxon>Synoicihabitans</taxon>
    </lineage>
</organism>
<dbReference type="InterPro" id="IPR025110">
    <property type="entry name" value="AMP-bd_C"/>
</dbReference>
<keyword evidence="2" id="KW-0597">Phosphoprotein</keyword>
<dbReference type="FunFam" id="3.40.50.980:FF:000001">
    <property type="entry name" value="Non-ribosomal peptide synthetase"/>
    <property type="match status" value="1"/>
</dbReference>
<evidence type="ECO:0000313" key="5">
    <source>
        <dbReference type="Proteomes" id="UP001218638"/>
    </source>
</evidence>
<dbReference type="Pfam" id="PF00975">
    <property type="entry name" value="Thioesterase"/>
    <property type="match status" value="1"/>
</dbReference>
<dbReference type="Pfam" id="PF00501">
    <property type="entry name" value="AMP-binding"/>
    <property type="match status" value="1"/>
</dbReference>
<dbReference type="KEGG" id="slom:PXH66_17795"/>
<dbReference type="Gene3D" id="2.30.38.10">
    <property type="entry name" value="Luciferase, Domain 3"/>
    <property type="match status" value="1"/>
</dbReference>
<reference evidence="4" key="1">
    <citation type="submission" date="2023-03" db="EMBL/GenBank/DDBJ databases">
        <title>Lomoglobus Profundus gen. nov., sp. nov., a novel member of the phylum Verrucomicrobia, isolated from deep-marine sediment of South China Sea.</title>
        <authorList>
            <person name="Ahmad T."/>
            <person name="Ishaq S.E."/>
            <person name="Wang F."/>
        </authorList>
    </citation>
    <scope>NUCLEOTIDE SEQUENCE</scope>
    <source>
        <strain evidence="4">LMO-M01</strain>
    </source>
</reference>
<dbReference type="InterPro" id="IPR020845">
    <property type="entry name" value="AMP-binding_CS"/>
</dbReference>
<name>A0AAE9ZX78_9BACT</name>
<keyword evidence="5" id="KW-1185">Reference proteome</keyword>
<sequence length="856" mass="95058">MPLPFATIPEAFEACVRAWPDAVAVVCDGREVSYGELNRRANRLAHHLIAHGVQPDTTVAICVERSIEMVVGQLGILKAGGVYVPLDADFPRERLEFVLADTAPTVVLTQGHLRASLPESADRAIWTLDDPAPAWADQAEGNPGVKLEGHHLAYIIYTSGSTGRAKGVALTQRGVVRLVIGQDYAPFYPGERFLAIASPSFDAIIFELWGPLLNGACCVIMPDRWPEAARLQRLIREQRVTCAFLTTGLFNQFIDHQPQLLAPLRTLLIGGEAHSPHHTRRARELLPDTVLVNGYGPTECTTFACTYRIGAPEAWGCATVPIGIPLNNTTAVIVDEAMQVVPVGQAGELCLGGLGLAREYWRRPELTAERFGGHVLPDQSQERFYRTGDLCRVLPNGNIEYLGRRDDQIKLRGFRIEPGEIEVMLRQMDGIRDAAVFVREHGETRQLAAAVVLTGDREASWVKAVRPWLLQRLPEHAVPALLEVVTRLPLTPNGKVDRRSLRTSITPGTGTPREVAASPLEAELLTLWRDVLGFETLGPQDDFFEHGGDSLMGLNLALSIEKRWGRPIPVACIHRSPTPAAMARMLSERDPAAEAASSPVGTSVFQMPGMLGPDHYQAALGAALAPEQAYWDTLYYPGWKEGERPLNRVEELAEEIIRQIRRIQPGGPYSLVGYSFGALVAFEVARRLMAAGDVVEKLVLWDPIVFQAVARETKGQVLRRMWGKFRRKYGETIAVGNWRALMKVSPLTQEQLKHPYQWLSPRKRRMESLRRCFGRDDVMFHQCMAAFETYRPREYAGDATLFKCAASPEEVVGASGLDAKIRGKLRLRPVPVEHARIARADFLDRFVELTKDALQR</sequence>
<dbReference type="SUPFAM" id="SSF56801">
    <property type="entry name" value="Acetyl-CoA synthetase-like"/>
    <property type="match status" value="1"/>
</dbReference>
<dbReference type="InterPro" id="IPR036736">
    <property type="entry name" value="ACP-like_sf"/>
</dbReference>
<dbReference type="PANTHER" id="PTHR45527">
    <property type="entry name" value="NONRIBOSOMAL PEPTIDE SYNTHETASE"/>
    <property type="match status" value="1"/>
</dbReference>
<dbReference type="Gene3D" id="3.40.50.980">
    <property type="match status" value="2"/>
</dbReference>
<dbReference type="AlphaFoldDB" id="A0AAE9ZX78"/>
<dbReference type="Proteomes" id="UP001218638">
    <property type="component" value="Chromosome"/>
</dbReference>
<dbReference type="Gene3D" id="3.30.300.30">
    <property type="match status" value="1"/>
</dbReference>
<dbReference type="PROSITE" id="PS50075">
    <property type="entry name" value="CARRIER"/>
    <property type="match status" value="1"/>
</dbReference>
<evidence type="ECO:0000313" key="4">
    <source>
        <dbReference type="EMBL" id="WED64193.1"/>
    </source>
</evidence>
<dbReference type="Gene3D" id="3.40.50.1820">
    <property type="entry name" value="alpha/beta hydrolase"/>
    <property type="match status" value="1"/>
</dbReference>
<dbReference type="InterPro" id="IPR001031">
    <property type="entry name" value="Thioesterase"/>
</dbReference>
<dbReference type="CDD" id="cd12117">
    <property type="entry name" value="A_NRPS_Srf_like"/>
    <property type="match status" value="1"/>
</dbReference>
<keyword evidence="1" id="KW-0596">Phosphopantetheine</keyword>
<gene>
    <name evidence="4" type="ORF">PXH66_17795</name>
</gene>
<dbReference type="SMART" id="SM00823">
    <property type="entry name" value="PKS_PP"/>
    <property type="match status" value="1"/>
</dbReference>
<dbReference type="RefSeq" id="WP_330932092.1">
    <property type="nucleotide sequence ID" value="NZ_CP119075.1"/>
</dbReference>
<dbReference type="InterPro" id="IPR020806">
    <property type="entry name" value="PKS_PP-bd"/>
</dbReference>
<dbReference type="Pfam" id="PF00550">
    <property type="entry name" value="PP-binding"/>
    <property type="match status" value="1"/>
</dbReference>
<dbReference type="Pfam" id="PF13193">
    <property type="entry name" value="AMP-binding_C"/>
    <property type="match status" value="1"/>
</dbReference>
<dbReference type="GO" id="GO:0005737">
    <property type="term" value="C:cytoplasm"/>
    <property type="evidence" value="ECO:0007669"/>
    <property type="project" value="TreeGrafter"/>
</dbReference>
<evidence type="ECO:0000259" key="3">
    <source>
        <dbReference type="PROSITE" id="PS50075"/>
    </source>
</evidence>
<dbReference type="InterPro" id="IPR000873">
    <property type="entry name" value="AMP-dep_synth/lig_dom"/>
</dbReference>
<protein>
    <submittedName>
        <fullName evidence="4">Amino acid adenylation domain-containing protein</fullName>
    </submittedName>
</protein>
<evidence type="ECO:0000256" key="2">
    <source>
        <dbReference type="ARBA" id="ARBA00022553"/>
    </source>
</evidence>
<dbReference type="NCBIfam" id="TIGR01733">
    <property type="entry name" value="AA-adenyl-dom"/>
    <property type="match status" value="1"/>
</dbReference>
<dbReference type="SUPFAM" id="SSF53474">
    <property type="entry name" value="alpha/beta-Hydrolases"/>
    <property type="match status" value="1"/>
</dbReference>
<proteinExistence type="predicted"/>
<dbReference type="EMBL" id="CP119075">
    <property type="protein sequence ID" value="WED64193.1"/>
    <property type="molecule type" value="Genomic_DNA"/>
</dbReference>
<dbReference type="InterPro" id="IPR029058">
    <property type="entry name" value="AB_hydrolase_fold"/>
</dbReference>
<dbReference type="Gene3D" id="1.10.1200.10">
    <property type="entry name" value="ACP-like"/>
    <property type="match status" value="1"/>
</dbReference>
<accession>A0AAE9ZX78</accession>
<dbReference type="PROSITE" id="PS00455">
    <property type="entry name" value="AMP_BINDING"/>
    <property type="match status" value="1"/>
</dbReference>
<feature type="domain" description="Carrier" evidence="3">
    <location>
        <begin position="515"/>
        <end position="590"/>
    </location>
</feature>
<dbReference type="PANTHER" id="PTHR45527:SF1">
    <property type="entry name" value="FATTY ACID SYNTHASE"/>
    <property type="match status" value="1"/>
</dbReference>